<protein>
    <submittedName>
        <fullName evidence="2">Uncharacterized protein</fullName>
    </submittedName>
</protein>
<evidence type="ECO:0000313" key="2">
    <source>
        <dbReference type="EMBL" id="KAK2143532.1"/>
    </source>
</evidence>
<feature type="region of interest" description="Disordered" evidence="1">
    <location>
        <begin position="1"/>
        <end position="29"/>
    </location>
</feature>
<dbReference type="AlphaFoldDB" id="A0AAD9IZ17"/>
<evidence type="ECO:0000313" key="3">
    <source>
        <dbReference type="Proteomes" id="UP001208570"/>
    </source>
</evidence>
<dbReference type="Proteomes" id="UP001208570">
    <property type="component" value="Unassembled WGS sequence"/>
</dbReference>
<proteinExistence type="predicted"/>
<dbReference type="EMBL" id="JAODUP010000834">
    <property type="protein sequence ID" value="KAK2143532.1"/>
    <property type="molecule type" value="Genomic_DNA"/>
</dbReference>
<organism evidence="2 3">
    <name type="scientific">Paralvinella palmiformis</name>
    <dbReference type="NCBI Taxonomy" id="53620"/>
    <lineage>
        <taxon>Eukaryota</taxon>
        <taxon>Metazoa</taxon>
        <taxon>Spiralia</taxon>
        <taxon>Lophotrochozoa</taxon>
        <taxon>Annelida</taxon>
        <taxon>Polychaeta</taxon>
        <taxon>Sedentaria</taxon>
        <taxon>Canalipalpata</taxon>
        <taxon>Terebellida</taxon>
        <taxon>Terebelliformia</taxon>
        <taxon>Alvinellidae</taxon>
        <taxon>Paralvinella</taxon>
    </lineage>
</organism>
<feature type="region of interest" description="Disordered" evidence="1">
    <location>
        <begin position="112"/>
        <end position="159"/>
    </location>
</feature>
<name>A0AAD9IZ17_9ANNE</name>
<feature type="compositionally biased region" description="Polar residues" evidence="1">
    <location>
        <begin position="124"/>
        <end position="139"/>
    </location>
</feature>
<feature type="region of interest" description="Disordered" evidence="1">
    <location>
        <begin position="52"/>
        <end position="98"/>
    </location>
</feature>
<gene>
    <name evidence="2" type="ORF">LSH36_834g02061</name>
</gene>
<feature type="compositionally biased region" description="Polar residues" evidence="1">
    <location>
        <begin position="57"/>
        <end position="71"/>
    </location>
</feature>
<sequence>MDENASNEENNIPPRMAEEDRGVEDDNAYDVNSLDIQSRSDGSIALALDFRPGFSVSHRTSNGRKSLSTRKSGTKSKRTIRSNIVKTRAPPKKSYEPAPFLIIDNLTDSKRNQTTNISKKDTAKSQTTSYSHSLTVPRNTPTPTPTGRSSAGFQRIGSGRTLSCSSSEWNKLVPRKSRALYKQVTERQPNQHVQSPFKHTASASNMEKSIVLPDQRLKELTVLATYEVAKAIAKQQPETEHKIQGRLLKAR</sequence>
<reference evidence="2" key="1">
    <citation type="journal article" date="2023" name="Mol. Biol. Evol.">
        <title>Third-Generation Sequencing Reveals the Adaptive Role of the Epigenome in Three Deep-Sea Polychaetes.</title>
        <authorList>
            <person name="Perez M."/>
            <person name="Aroh O."/>
            <person name="Sun Y."/>
            <person name="Lan Y."/>
            <person name="Juniper S.K."/>
            <person name="Young C.R."/>
            <person name="Angers B."/>
            <person name="Qian P.Y."/>
        </authorList>
    </citation>
    <scope>NUCLEOTIDE SEQUENCE</scope>
    <source>
        <strain evidence="2">P08H-3</strain>
    </source>
</reference>
<accession>A0AAD9IZ17</accession>
<evidence type="ECO:0000256" key="1">
    <source>
        <dbReference type="SAM" id="MobiDB-lite"/>
    </source>
</evidence>
<comment type="caution">
    <text evidence="2">The sequence shown here is derived from an EMBL/GenBank/DDBJ whole genome shotgun (WGS) entry which is preliminary data.</text>
</comment>
<keyword evidence="3" id="KW-1185">Reference proteome</keyword>